<accession>A0A5Q0LXU5</accession>
<dbReference type="Pfam" id="PF05974">
    <property type="entry name" value="DUF892"/>
    <property type="match status" value="1"/>
</dbReference>
<dbReference type="Gene3D" id="1.20.1260.10">
    <property type="match status" value="1"/>
</dbReference>
<dbReference type="PANTHER" id="PTHR30565">
    <property type="entry name" value="PROTEIN YCIF"/>
    <property type="match status" value="1"/>
</dbReference>
<dbReference type="PANTHER" id="PTHR30565:SF9">
    <property type="entry name" value="PROTEIN YCIF"/>
    <property type="match status" value="1"/>
</dbReference>
<sequence>MPVKSAMDLFVHEISDTHNAEKQMTRSLPKLARAATDPELSQAFEDHLVETRTQVERLEQVAEACGFKIKRVKCDGMEGLVEETMSLVDLIGKGPVLDAALIGAAQKAEHYEIAGYTSLCLMAQKLGFADAVPLLKASLAEEQATDQRLGLLAEAAQIEEAAA</sequence>
<evidence type="ECO:0000313" key="1">
    <source>
        <dbReference type="EMBL" id="QFZ81377.1"/>
    </source>
</evidence>
<protein>
    <submittedName>
        <fullName evidence="1">DUF892 family protein</fullName>
    </submittedName>
</protein>
<dbReference type="EMBL" id="CP045644">
    <property type="protein sequence ID" value="QFZ81377.1"/>
    <property type="molecule type" value="Genomic_DNA"/>
</dbReference>
<dbReference type="InterPro" id="IPR009078">
    <property type="entry name" value="Ferritin-like_SF"/>
</dbReference>
<proteinExistence type="predicted"/>
<gene>
    <name evidence="1" type="ORF">GFK26_00570</name>
</gene>
<dbReference type="SUPFAM" id="SSF47240">
    <property type="entry name" value="Ferritin-like"/>
    <property type="match status" value="1"/>
</dbReference>
<name>A0A5Q0LXU5_VARPD</name>
<dbReference type="Proteomes" id="UP000326780">
    <property type="component" value="Chromosome"/>
</dbReference>
<dbReference type="AlphaFoldDB" id="A0A5Q0LXU5"/>
<dbReference type="InterPro" id="IPR047114">
    <property type="entry name" value="YciF"/>
</dbReference>
<dbReference type="InterPro" id="IPR012347">
    <property type="entry name" value="Ferritin-like"/>
</dbReference>
<organism evidence="1 2">
    <name type="scientific">Variovorax paradoxus</name>
    <dbReference type="NCBI Taxonomy" id="34073"/>
    <lineage>
        <taxon>Bacteria</taxon>
        <taxon>Pseudomonadati</taxon>
        <taxon>Pseudomonadota</taxon>
        <taxon>Betaproteobacteria</taxon>
        <taxon>Burkholderiales</taxon>
        <taxon>Comamonadaceae</taxon>
        <taxon>Variovorax</taxon>
    </lineage>
</organism>
<dbReference type="InterPro" id="IPR010287">
    <property type="entry name" value="DUF892_YciF-like"/>
</dbReference>
<reference evidence="1 2" key="1">
    <citation type="submission" date="2019-10" db="EMBL/GenBank/DDBJ databases">
        <title>Complete genome sequence of Variovorax paradoxus 5C-2.</title>
        <authorList>
            <person name="Gogoleva N.E."/>
            <person name="Balkin A.S."/>
        </authorList>
    </citation>
    <scope>NUCLEOTIDE SEQUENCE [LARGE SCALE GENOMIC DNA]</scope>
    <source>
        <strain evidence="1 2">5C-2</strain>
    </source>
</reference>
<evidence type="ECO:0000313" key="2">
    <source>
        <dbReference type="Proteomes" id="UP000326780"/>
    </source>
</evidence>
<dbReference type="RefSeq" id="WP_153280394.1">
    <property type="nucleotide sequence ID" value="NZ_CP045644.1"/>
</dbReference>
<dbReference type="CDD" id="cd07909">
    <property type="entry name" value="YciF"/>
    <property type="match status" value="1"/>
</dbReference>